<dbReference type="EMBL" id="JALLPJ020000468">
    <property type="protein sequence ID" value="KAL3791228.1"/>
    <property type="molecule type" value="Genomic_DNA"/>
</dbReference>
<name>A0ABD3PSX7_9STRA</name>
<comment type="caution">
    <text evidence="1">The sequence shown here is derived from an EMBL/GenBank/DDBJ whole genome shotgun (WGS) entry which is preliminary data.</text>
</comment>
<evidence type="ECO:0000313" key="2">
    <source>
        <dbReference type="Proteomes" id="UP001530400"/>
    </source>
</evidence>
<organism evidence="1 2">
    <name type="scientific">Cyclotella atomus</name>
    <dbReference type="NCBI Taxonomy" id="382360"/>
    <lineage>
        <taxon>Eukaryota</taxon>
        <taxon>Sar</taxon>
        <taxon>Stramenopiles</taxon>
        <taxon>Ochrophyta</taxon>
        <taxon>Bacillariophyta</taxon>
        <taxon>Coscinodiscophyceae</taxon>
        <taxon>Thalassiosirophycidae</taxon>
        <taxon>Stephanodiscales</taxon>
        <taxon>Stephanodiscaceae</taxon>
        <taxon>Cyclotella</taxon>
    </lineage>
</organism>
<reference evidence="1 2" key="1">
    <citation type="submission" date="2024-10" db="EMBL/GenBank/DDBJ databases">
        <title>Updated reference genomes for cyclostephanoid diatoms.</title>
        <authorList>
            <person name="Roberts W.R."/>
            <person name="Alverson A.J."/>
        </authorList>
    </citation>
    <scope>NUCLEOTIDE SEQUENCE [LARGE SCALE GENOMIC DNA]</scope>
    <source>
        <strain evidence="1 2">AJA010-31</strain>
    </source>
</reference>
<sequence length="84" mass="9385">MQLAADFTEHGPTDTNIIAYTKLDTEIIELINKTSRPKKVRIYEIPRPCTSGTAPYAVQMSSQLQTLSPTIARELHKLSKKARG</sequence>
<gene>
    <name evidence="1" type="ORF">ACHAWO_001712</name>
</gene>
<evidence type="ECO:0000313" key="1">
    <source>
        <dbReference type="EMBL" id="KAL3791228.1"/>
    </source>
</evidence>
<keyword evidence="2" id="KW-1185">Reference proteome</keyword>
<protein>
    <submittedName>
        <fullName evidence="1">Uncharacterized protein</fullName>
    </submittedName>
</protein>
<proteinExistence type="predicted"/>
<dbReference type="AlphaFoldDB" id="A0ABD3PSX7"/>
<accession>A0ABD3PSX7</accession>
<dbReference type="Proteomes" id="UP001530400">
    <property type="component" value="Unassembled WGS sequence"/>
</dbReference>